<dbReference type="InterPro" id="IPR018060">
    <property type="entry name" value="HTH_AraC"/>
</dbReference>
<evidence type="ECO:0000313" key="6">
    <source>
        <dbReference type="EMBL" id="KAB0635927.1"/>
    </source>
</evidence>
<keyword evidence="3" id="KW-0804">Transcription</keyword>
<evidence type="ECO:0000256" key="1">
    <source>
        <dbReference type="ARBA" id="ARBA00023015"/>
    </source>
</evidence>
<dbReference type="EMBL" id="VZOK01000033">
    <property type="protein sequence ID" value="KAB0635927.1"/>
    <property type="molecule type" value="Genomic_DNA"/>
</dbReference>
<comment type="caution">
    <text evidence="6">The sequence shown here is derived from an EMBL/GenBank/DDBJ whole genome shotgun (WGS) entry which is preliminary data.</text>
</comment>
<proteinExistence type="predicted"/>
<dbReference type="GO" id="GO:0043565">
    <property type="term" value="F:sequence-specific DNA binding"/>
    <property type="evidence" value="ECO:0007669"/>
    <property type="project" value="InterPro"/>
</dbReference>
<evidence type="ECO:0000256" key="3">
    <source>
        <dbReference type="ARBA" id="ARBA00023163"/>
    </source>
</evidence>
<sequence length="374" mass="41082">MQAGLSTTARLTNDQNKHRNSHQECEGIMASGEVFLSTDSVEPALRDEYWRQVTRPIVDTAPIAGHADARLAGTLASRMLGELLMWRTSFNAQQYRRDRRTIQQSGFDQYLVQLVRSGSFAGNFNGVDVHAGPGDIYIIDLGQPMVGRVDAGEAVAVFVPREGLEKASGGRDLHGVVLSAKRAITGLLADYLVGMYALNEQVSQAQSVAVQDAMMALLAAALSGAESPAGKRPGAHGAALRTRIVQYIAQHVTDRNLGPDALIAHFRISRAHLYRVFEADGGVARFIRDRRLDLAYRALVDPRSTGQTIKEVAFRYGFSSSDMLVRAMRQRFGVTAREIRTEHRAHFAAGHDLSSLHIHFARHAVPGGRDCRRE</sequence>
<accession>A0A6L3MT43</accession>
<keyword evidence="1" id="KW-0805">Transcription regulation</keyword>
<dbReference type="PANTHER" id="PTHR46796">
    <property type="entry name" value="HTH-TYPE TRANSCRIPTIONAL ACTIVATOR RHAS-RELATED"/>
    <property type="match status" value="1"/>
</dbReference>
<keyword evidence="2" id="KW-0238">DNA-binding</keyword>
<feature type="compositionally biased region" description="Polar residues" evidence="4">
    <location>
        <begin position="1"/>
        <end position="14"/>
    </location>
</feature>
<evidence type="ECO:0000256" key="2">
    <source>
        <dbReference type="ARBA" id="ARBA00023125"/>
    </source>
</evidence>
<dbReference type="InterPro" id="IPR035418">
    <property type="entry name" value="AraC-bd_2"/>
</dbReference>
<evidence type="ECO:0000259" key="5">
    <source>
        <dbReference type="PROSITE" id="PS01124"/>
    </source>
</evidence>
<evidence type="ECO:0000313" key="7">
    <source>
        <dbReference type="Proteomes" id="UP000473470"/>
    </source>
</evidence>
<dbReference type="Pfam" id="PF14525">
    <property type="entry name" value="AraC_binding_2"/>
    <property type="match status" value="1"/>
</dbReference>
<organism evidence="6 7">
    <name type="scientific">Burkholderia stagnalis</name>
    <dbReference type="NCBI Taxonomy" id="1503054"/>
    <lineage>
        <taxon>Bacteria</taxon>
        <taxon>Pseudomonadati</taxon>
        <taxon>Pseudomonadota</taxon>
        <taxon>Betaproteobacteria</taxon>
        <taxon>Burkholderiales</taxon>
        <taxon>Burkholderiaceae</taxon>
        <taxon>Burkholderia</taxon>
        <taxon>Burkholderia cepacia complex</taxon>
    </lineage>
</organism>
<dbReference type="SMART" id="SM00342">
    <property type="entry name" value="HTH_ARAC"/>
    <property type="match status" value="1"/>
</dbReference>
<dbReference type="Proteomes" id="UP000473470">
    <property type="component" value="Unassembled WGS sequence"/>
</dbReference>
<gene>
    <name evidence="6" type="ORF">F7R25_21475</name>
</gene>
<dbReference type="Pfam" id="PF12833">
    <property type="entry name" value="HTH_18"/>
    <property type="match status" value="1"/>
</dbReference>
<dbReference type="PANTHER" id="PTHR46796:SF6">
    <property type="entry name" value="ARAC SUBFAMILY"/>
    <property type="match status" value="1"/>
</dbReference>
<name>A0A6L3MT43_9BURK</name>
<feature type="region of interest" description="Disordered" evidence="4">
    <location>
        <begin position="1"/>
        <end position="22"/>
    </location>
</feature>
<dbReference type="Gene3D" id="1.10.10.60">
    <property type="entry name" value="Homeodomain-like"/>
    <property type="match status" value="1"/>
</dbReference>
<dbReference type="InterPro" id="IPR050204">
    <property type="entry name" value="AraC_XylS_family_regulators"/>
</dbReference>
<evidence type="ECO:0000256" key="4">
    <source>
        <dbReference type="SAM" id="MobiDB-lite"/>
    </source>
</evidence>
<dbReference type="GO" id="GO:0003700">
    <property type="term" value="F:DNA-binding transcription factor activity"/>
    <property type="evidence" value="ECO:0007669"/>
    <property type="project" value="InterPro"/>
</dbReference>
<dbReference type="InterPro" id="IPR009057">
    <property type="entry name" value="Homeodomain-like_sf"/>
</dbReference>
<reference evidence="6 7" key="1">
    <citation type="submission" date="2019-09" db="EMBL/GenBank/DDBJ databases">
        <title>Draft genome sequences of 48 bacterial type strains from the CCUG.</title>
        <authorList>
            <person name="Tunovic T."/>
            <person name="Pineiro-Iglesias B."/>
            <person name="Unosson C."/>
            <person name="Inganas E."/>
            <person name="Ohlen M."/>
            <person name="Cardew S."/>
            <person name="Jensie-Markopoulos S."/>
            <person name="Salva-Serra F."/>
            <person name="Jaen-Luchoro D."/>
            <person name="Karlsson R."/>
            <person name="Svensson-Stadler L."/>
            <person name="Chun J."/>
            <person name="Moore E."/>
        </authorList>
    </citation>
    <scope>NUCLEOTIDE SEQUENCE [LARGE SCALE GENOMIC DNA]</scope>
    <source>
        <strain evidence="6 7">CCUG 65686</strain>
    </source>
</reference>
<feature type="domain" description="HTH araC/xylS-type" evidence="5">
    <location>
        <begin position="242"/>
        <end position="342"/>
    </location>
</feature>
<protein>
    <submittedName>
        <fullName evidence="6">Helix-turn-helix domain-containing protein</fullName>
    </submittedName>
</protein>
<dbReference type="SUPFAM" id="SSF46689">
    <property type="entry name" value="Homeodomain-like"/>
    <property type="match status" value="1"/>
</dbReference>
<dbReference type="AlphaFoldDB" id="A0A6L3MT43"/>
<dbReference type="PROSITE" id="PS01124">
    <property type="entry name" value="HTH_ARAC_FAMILY_2"/>
    <property type="match status" value="1"/>
</dbReference>